<organism evidence="7 8">
    <name type="scientific">Cellulomonas pakistanensis</name>
    <dbReference type="NCBI Taxonomy" id="992287"/>
    <lineage>
        <taxon>Bacteria</taxon>
        <taxon>Bacillati</taxon>
        <taxon>Actinomycetota</taxon>
        <taxon>Actinomycetes</taxon>
        <taxon>Micrococcales</taxon>
        <taxon>Cellulomonadaceae</taxon>
        <taxon>Cellulomonas</taxon>
    </lineage>
</organism>
<evidence type="ECO:0000256" key="1">
    <source>
        <dbReference type="ARBA" id="ARBA00023125"/>
    </source>
</evidence>
<feature type="compositionally biased region" description="Gly residues" evidence="4">
    <location>
        <begin position="247"/>
        <end position="258"/>
    </location>
</feature>
<dbReference type="EMBL" id="BONO01000016">
    <property type="protein sequence ID" value="GIG36854.1"/>
    <property type="molecule type" value="Genomic_DNA"/>
</dbReference>
<dbReference type="PROSITE" id="PS50110">
    <property type="entry name" value="RESPONSE_REGULATORY"/>
    <property type="match status" value="1"/>
</dbReference>
<dbReference type="PROSITE" id="PS51755">
    <property type="entry name" value="OMPR_PHOB"/>
    <property type="match status" value="1"/>
</dbReference>
<dbReference type="Pfam" id="PF00486">
    <property type="entry name" value="Trans_reg_C"/>
    <property type="match status" value="1"/>
</dbReference>
<dbReference type="RefSeq" id="WP_203668878.1">
    <property type="nucleotide sequence ID" value="NZ_BONO01000016.1"/>
</dbReference>
<dbReference type="InterPro" id="IPR001789">
    <property type="entry name" value="Sig_transdc_resp-reg_receiver"/>
</dbReference>
<evidence type="ECO:0000259" key="5">
    <source>
        <dbReference type="PROSITE" id="PS50110"/>
    </source>
</evidence>
<evidence type="ECO:0000256" key="2">
    <source>
        <dbReference type="PROSITE-ProRule" id="PRU00169"/>
    </source>
</evidence>
<dbReference type="InterPro" id="IPR036388">
    <property type="entry name" value="WH-like_DNA-bd_sf"/>
</dbReference>
<feature type="DNA-binding region" description="OmpR/PhoB-type" evidence="3">
    <location>
        <begin position="125"/>
        <end position="230"/>
    </location>
</feature>
<feature type="region of interest" description="Disordered" evidence="4">
    <location>
        <begin position="229"/>
        <end position="258"/>
    </location>
</feature>
<feature type="compositionally biased region" description="Low complexity" evidence="4">
    <location>
        <begin position="229"/>
        <end position="246"/>
    </location>
</feature>
<sequence>MKILVADDDPQILRALRITLRARGYEVLVATDGAAALNQAIEHKPDLYLIDLGMPRLDGVEVIQGLRGWTSAPILVLSGRTGSADKVEALDAGADDYVTKPFGVDELLARIRALTRRGTGGPDAEPLVRIADLTVDLTATTVTREGADGGPPEPVRLTPTEWRILEVLVRNAGRLVTRQTLLQDIWGSEHVTDTGYLRLYLSQLRKKLEPDPAAPRFLLTEPGMGYRFDPAGGAVPGDPAGAAPGEPAGGAVPGDAIG</sequence>
<dbReference type="Gene3D" id="3.40.50.2300">
    <property type="match status" value="1"/>
</dbReference>
<evidence type="ECO:0000256" key="4">
    <source>
        <dbReference type="SAM" id="MobiDB-lite"/>
    </source>
</evidence>
<dbReference type="AlphaFoldDB" id="A0A919P9G5"/>
<dbReference type="InterPro" id="IPR016032">
    <property type="entry name" value="Sig_transdc_resp-reg_C-effctor"/>
</dbReference>
<dbReference type="GO" id="GO:0000976">
    <property type="term" value="F:transcription cis-regulatory region binding"/>
    <property type="evidence" value="ECO:0007669"/>
    <property type="project" value="TreeGrafter"/>
</dbReference>
<name>A0A919P9G5_9CELL</name>
<gene>
    <name evidence="7" type="ORF">Cpa01nite_22350</name>
</gene>
<dbReference type="SUPFAM" id="SSF52172">
    <property type="entry name" value="CheY-like"/>
    <property type="match status" value="1"/>
</dbReference>
<dbReference type="SMART" id="SM00862">
    <property type="entry name" value="Trans_reg_C"/>
    <property type="match status" value="1"/>
</dbReference>
<dbReference type="PANTHER" id="PTHR48111">
    <property type="entry name" value="REGULATOR OF RPOS"/>
    <property type="match status" value="1"/>
</dbReference>
<proteinExistence type="predicted"/>
<dbReference type="PANTHER" id="PTHR48111:SF50">
    <property type="entry name" value="KDP OPERON TRANSCRIPTIONAL REGULATORY PROTEIN KDPE"/>
    <property type="match status" value="1"/>
</dbReference>
<feature type="domain" description="OmpR/PhoB-type" evidence="6">
    <location>
        <begin position="125"/>
        <end position="230"/>
    </location>
</feature>
<comment type="caution">
    <text evidence="7">The sequence shown here is derived from an EMBL/GenBank/DDBJ whole genome shotgun (WGS) entry which is preliminary data.</text>
</comment>
<accession>A0A919P9G5</accession>
<dbReference type="Proteomes" id="UP000642125">
    <property type="component" value="Unassembled WGS sequence"/>
</dbReference>
<evidence type="ECO:0000313" key="7">
    <source>
        <dbReference type="EMBL" id="GIG36854.1"/>
    </source>
</evidence>
<reference evidence="7" key="1">
    <citation type="submission" date="2021-01" db="EMBL/GenBank/DDBJ databases">
        <title>Whole genome shotgun sequence of Cellulomonas pakistanensis NBRC 110800.</title>
        <authorList>
            <person name="Komaki H."/>
            <person name="Tamura T."/>
        </authorList>
    </citation>
    <scope>NUCLEOTIDE SEQUENCE</scope>
    <source>
        <strain evidence="7">NBRC 110800</strain>
    </source>
</reference>
<dbReference type="Pfam" id="PF00072">
    <property type="entry name" value="Response_reg"/>
    <property type="match status" value="1"/>
</dbReference>
<dbReference type="Gene3D" id="6.10.250.690">
    <property type="match status" value="1"/>
</dbReference>
<keyword evidence="1 3" id="KW-0238">DNA-binding</keyword>
<dbReference type="InterPro" id="IPR011006">
    <property type="entry name" value="CheY-like_superfamily"/>
</dbReference>
<dbReference type="GO" id="GO:0006355">
    <property type="term" value="P:regulation of DNA-templated transcription"/>
    <property type="evidence" value="ECO:0007669"/>
    <property type="project" value="InterPro"/>
</dbReference>
<protein>
    <submittedName>
        <fullName evidence="7">Transcriptional regulatory protein KdpE</fullName>
    </submittedName>
</protein>
<evidence type="ECO:0000256" key="3">
    <source>
        <dbReference type="PROSITE-ProRule" id="PRU01091"/>
    </source>
</evidence>
<feature type="domain" description="Response regulatory" evidence="5">
    <location>
        <begin position="2"/>
        <end position="115"/>
    </location>
</feature>
<dbReference type="CDD" id="cd00383">
    <property type="entry name" value="trans_reg_C"/>
    <property type="match status" value="1"/>
</dbReference>
<dbReference type="GO" id="GO:0032993">
    <property type="term" value="C:protein-DNA complex"/>
    <property type="evidence" value="ECO:0007669"/>
    <property type="project" value="TreeGrafter"/>
</dbReference>
<dbReference type="GO" id="GO:0005829">
    <property type="term" value="C:cytosol"/>
    <property type="evidence" value="ECO:0007669"/>
    <property type="project" value="TreeGrafter"/>
</dbReference>
<feature type="modified residue" description="4-aspartylphosphate" evidence="2">
    <location>
        <position position="51"/>
    </location>
</feature>
<evidence type="ECO:0000313" key="8">
    <source>
        <dbReference type="Proteomes" id="UP000642125"/>
    </source>
</evidence>
<dbReference type="SUPFAM" id="SSF46894">
    <property type="entry name" value="C-terminal effector domain of the bipartite response regulators"/>
    <property type="match status" value="1"/>
</dbReference>
<dbReference type="Gene3D" id="1.10.10.10">
    <property type="entry name" value="Winged helix-like DNA-binding domain superfamily/Winged helix DNA-binding domain"/>
    <property type="match status" value="1"/>
</dbReference>
<dbReference type="InterPro" id="IPR001867">
    <property type="entry name" value="OmpR/PhoB-type_DNA-bd"/>
</dbReference>
<keyword evidence="2" id="KW-0597">Phosphoprotein</keyword>
<keyword evidence="8" id="KW-1185">Reference proteome</keyword>
<dbReference type="SMART" id="SM00448">
    <property type="entry name" value="REC"/>
    <property type="match status" value="1"/>
</dbReference>
<evidence type="ECO:0000259" key="6">
    <source>
        <dbReference type="PROSITE" id="PS51755"/>
    </source>
</evidence>
<dbReference type="InterPro" id="IPR039420">
    <property type="entry name" value="WalR-like"/>
</dbReference>
<dbReference type="GO" id="GO:0000156">
    <property type="term" value="F:phosphorelay response regulator activity"/>
    <property type="evidence" value="ECO:0007669"/>
    <property type="project" value="TreeGrafter"/>
</dbReference>